<dbReference type="AlphaFoldDB" id="A0A4R6S1P7"/>
<reference evidence="2 3" key="1">
    <citation type="submission" date="2019-03" db="EMBL/GenBank/DDBJ databases">
        <title>Genomic analyses of the natural microbiome of Caenorhabditis elegans.</title>
        <authorList>
            <person name="Samuel B."/>
        </authorList>
    </citation>
    <scope>NUCLEOTIDE SEQUENCE [LARGE SCALE GENOMIC DNA]</scope>
    <source>
        <strain evidence="2 3">JUb18</strain>
    </source>
</reference>
<sequence length="79" mass="7770">MLNTTFWIAAAERAVKTCAQTAVAILSAGATGVLDVEWGQVMSVAGLAAVVSVLTSIASDGVGNSGPSLGGEQLGRHAG</sequence>
<comment type="caution">
    <text evidence="2">The sequence shown here is derived from an EMBL/GenBank/DDBJ whole genome shotgun (WGS) entry which is preliminary data.</text>
</comment>
<dbReference type="RefSeq" id="WP_133616458.1">
    <property type="nucleotide sequence ID" value="NZ_SNYA01000003.1"/>
</dbReference>
<proteinExistence type="predicted"/>
<feature type="region of interest" description="Disordered" evidence="1">
    <location>
        <begin position="59"/>
        <end position="79"/>
    </location>
</feature>
<evidence type="ECO:0000256" key="1">
    <source>
        <dbReference type="SAM" id="MobiDB-lite"/>
    </source>
</evidence>
<dbReference type="Proteomes" id="UP000295601">
    <property type="component" value="Unassembled WGS sequence"/>
</dbReference>
<dbReference type="Pfam" id="PF16945">
    <property type="entry name" value="Phage_r1t_holin"/>
    <property type="match status" value="1"/>
</dbReference>
<organism evidence="2 3">
    <name type="scientific">Leucobacter luti</name>
    <dbReference type="NCBI Taxonomy" id="340320"/>
    <lineage>
        <taxon>Bacteria</taxon>
        <taxon>Bacillati</taxon>
        <taxon>Actinomycetota</taxon>
        <taxon>Actinomycetes</taxon>
        <taxon>Micrococcales</taxon>
        <taxon>Microbacteriaceae</taxon>
        <taxon>Leucobacter</taxon>
    </lineage>
</organism>
<evidence type="ECO:0000313" key="3">
    <source>
        <dbReference type="Proteomes" id="UP000295601"/>
    </source>
</evidence>
<accession>A0A4R6S1P7</accession>
<dbReference type="OrthoDB" id="3394330at2"/>
<name>A0A4R6S1P7_9MICO</name>
<evidence type="ECO:0000313" key="2">
    <source>
        <dbReference type="EMBL" id="TDP93451.1"/>
    </source>
</evidence>
<dbReference type="InterPro" id="IPR020109">
    <property type="entry name" value="Holin_r1t"/>
</dbReference>
<protein>
    <submittedName>
        <fullName evidence="2">R1t family holin</fullName>
    </submittedName>
</protein>
<keyword evidence="3" id="KW-1185">Reference proteome</keyword>
<dbReference type="EMBL" id="SNYA01000003">
    <property type="protein sequence ID" value="TDP93451.1"/>
    <property type="molecule type" value="Genomic_DNA"/>
</dbReference>
<gene>
    <name evidence="2" type="ORF">EDF62_1430</name>
</gene>